<comment type="function">
    <text evidence="1">Involved in nucleolar integrity and required for processing of the pre-rRNA for the 60S ribosome subunit.</text>
</comment>
<comment type="function">
    <text evidence="13">Required for proper chromosome segregation during mitosis and error-free mitotic progression.</text>
</comment>
<dbReference type="Pfam" id="PF03879">
    <property type="entry name" value="Cgr1"/>
    <property type="match status" value="1"/>
</dbReference>
<evidence type="ECO:0000256" key="5">
    <source>
        <dbReference type="ARBA" id="ARBA00016738"/>
    </source>
</evidence>
<proteinExistence type="inferred from homology"/>
<feature type="coiled-coil region" evidence="14">
    <location>
        <begin position="77"/>
        <end position="104"/>
    </location>
</feature>
<name>A0AAN5DA24_9BILA</name>
<evidence type="ECO:0000256" key="14">
    <source>
        <dbReference type="SAM" id="Coils"/>
    </source>
</evidence>
<dbReference type="GO" id="GO:0005730">
    <property type="term" value="C:nucleolus"/>
    <property type="evidence" value="ECO:0007669"/>
    <property type="project" value="UniProtKB-SubCell"/>
</dbReference>
<keyword evidence="6" id="KW-0158">Chromosome</keyword>
<evidence type="ECO:0000313" key="17">
    <source>
        <dbReference type="Proteomes" id="UP001328107"/>
    </source>
</evidence>
<keyword evidence="7" id="KW-0690">Ribosome biogenesis</keyword>
<dbReference type="GO" id="GO:0005694">
    <property type="term" value="C:chromosome"/>
    <property type="evidence" value="ECO:0007669"/>
    <property type="project" value="UniProtKB-SubCell"/>
</dbReference>
<evidence type="ECO:0000256" key="8">
    <source>
        <dbReference type="ARBA" id="ARBA00022552"/>
    </source>
</evidence>
<evidence type="ECO:0000256" key="7">
    <source>
        <dbReference type="ARBA" id="ARBA00022517"/>
    </source>
</evidence>
<dbReference type="InterPro" id="IPR026570">
    <property type="entry name" value="CCDC86"/>
</dbReference>
<evidence type="ECO:0000256" key="10">
    <source>
        <dbReference type="ARBA" id="ARBA00022934"/>
    </source>
</evidence>
<evidence type="ECO:0000256" key="12">
    <source>
        <dbReference type="ARBA" id="ARBA00023242"/>
    </source>
</evidence>
<dbReference type="Proteomes" id="UP001328107">
    <property type="component" value="Unassembled WGS sequence"/>
</dbReference>
<dbReference type="PANTHER" id="PTHR13557:SF1">
    <property type="entry name" value="COILED-COIL DOMAIN-CONTAINING PROTEIN 86"/>
    <property type="match status" value="1"/>
</dbReference>
<feature type="non-terminal residue" evidence="16">
    <location>
        <position position="1"/>
    </location>
</feature>
<evidence type="ECO:0000256" key="1">
    <source>
        <dbReference type="ARBA" id="ARBA00004090"/>
    </source>
</evidence>
<dbReference type="InterPro" id="IPR005579">
    <property type="entry name" value="Cgr1-like"/>
</dbReference>
<evidence type="ECO:0000256" key="9">
    <source>
        <dbReference type="ARBA" id="ARBA00022553"/>
    </source>
</evidence>
<evidence type="ECO:0000256" key="2">
    <source>
        <dbReference type="ARBA" id="ARBA00004286"/>
    </source>
</evidence>
<evidence type="ECO:0000256" key="13">
    <source>
        <dbReference type="ARBA" id="ARBA00093307"/>
    </source>
</evidence>
<organism evidence="16 17">
    <name type="scientific">Pristionchus mayeri</name>
    <dbReference type="NCBI Taxonomy" id="1317129"/>
    <lineage>
        <taxon>Eukaryota</taxon>
        <taxon>Metazoa</taxon>
        <taxon>Ecdysozoa</taxon>
        <taxon>Nematoda</taxon>
        <taxon>Chromadorea</taxon>
        <taxon>Rhabditida</taxon>
        <taxon>Rhabditina</taxon>
        <taxon>Diplogasteromorpha</taxon>
        <taxon>Diplogasteroidea</taxon>
        <taxon>Neodiplogasteridae</taxon>
        <taxon>Pristionchus</taxon>
    </lineage>
</organism>
<dbReference type="AlphaFoldDB" id="A0AAN5DA24"/>
<gene>
    <name evidence="16" type="ORF">PMAYCL1PPCAC_29411</name>
</gene>
<evidence type="ECO:0000256" key="4">
    <source>
        <dbReference type="ARBA" id="ARBA00007869"/>
    </source>
</evidence>
<comment type="subcellular location">
    <subcellularLocation>
        <location evidence="2">Chromosome</location>
    </subcellularLocation>
    <subcellularLocation>
        <location evidence="3">Nucleus</location>
        <location evidence="3">Nucleolus</location>
    </subcellularLocation>
</comment>
<comment type="similarity">
    <text evidence="4">Belongs to the CGR1 family.</text>
</comment>
<evidence type="ECO:0000256" key="6">
    <source>
        <dbReference type="ARBA" id="ARBA00022454"/>
    </source>
</evidence>
<keyword evidence="17" id="KW-1185">Reference proteome</keyword>
<evidence type="ECO:0000256" key="15">
    <source>
        <dbReference type="SAM" id="MobiDB-lite"/>
    </source>
</evidence>
<keyword evidence="12" id="KW-0539">Nucleus</keyword>
<feature type="compositionally biased region" description="Basic residues" evidence="15">
    <location>
        <begin position="110"/>
        <end position="120"/>
    </location>
</feature>
<feature type="region of interest" description="Disordered" evidence="15">
    <location>
        <begin position="1"/>
        <end position="67"/>
    </location>
</feature>
<protein>
    <recommendedName>
        <fullName evidence="5">Coiled-coil domain-containing protein 86</fullName>
    </recommendedName>
</protein>
<feature type="compositionally biased region" description="Basic and acidic residues" evidence="15">
    <location>
        <begin position="53"/>
        <end position="65"/>
    </location>
</feature>
<accession>A0AAN5DA24</accession>
<feature type="region of interest" description="Disordered" evidence="15">
    <location>
        <begin position="109"/>
        <end position="131"/>
    </location>
</feature>
<feature type="compositionally biased region" description="Basic and acidic residues" evidence="15">
    <location>
        <begin position="121"/>
        <end position="131"/>
    </location>
</feature>
<keyword evidence="8" id="KW-0698">rRNA processing</keyword>
<dbReference type="GO" id="GO:0006364">
    <property type="term" value="P:rRNA processing"/>
    <property type="evidence" value="ECO:0007669"/>
    <property type="project" value="UniProtKB-KW"/>
</dbReference>
<keyword evidence="10" id="KW-0164">Citrullination</keyword>
<keyword evidence="9" id="KW-0597">Phosphoprotein</keyword>
<evidence type="ECO:0000313" key="16">
    <source>
        <dbReference type="EMBL" id="GMR59216.1"/>
    </source>
</evidence>
<feature type="compositionally biased region" description="Basic and acidic residues" evidence="15">
    <location>
        <begin position="13"/>
        <end position="35"/>
    </location>
</feature>
<dbReference type="EMBL" id="BTRK01000006">
    <property type="protein sequence ID" value="GMR59216.1"/>
    <property type="molecule type" value="Genomic_DNA"/>
</dbReference>
<comment type="caution">
    <text evidence="16">The sequence shown here is derived from an EMBL/GenBank/DDBJ whole genome shotgun (WGS) entry which is preliminary data.</text>
</comment>
<dbReference type="PANTHER" id="PTHR13557">
    <property type="entry name" value="COILED-COIL DOMAIN-CONTAINING PROTEIN 86"/>
    <property type="match status" value="1"/>
</dbReference>
<evidence type="ECO:0000256" key="3">
    <source>
        <dbReference type="ARBA" id="ARBA00004604"/>
    </source>
</evidence>
<evidence type="ECO:0000256" key="11">
    <source>
        <dbReference type="ARBA" id="ARBA00023054"/>
    </source>
</evidence>
<keyword evidence="11 14" id="KW-0175">Coiled coil</keyword>
<sequence>IEMSTEEVPMLVEEEKKEEVRGMNESGRWWKETRTAKTSAIKKGKPLKTSWQKKMDEKAKKDNVKKLQQQIRDTIATEKAEKVERRKEQERRRLENERKAEIVQVITKTQKLKKTKKKDLRRIEKRDISTA</sequence>
<reference evidence="17" key="1">
    <citation type="submission" date="2022-10" db="EMBL/GenBank/DDBJ databases">
        <title>Genome assembly of Pristionchus species.</title>
        <authorList>
            <person name="Yoshida K."/>
            <person name="Sommer R.J."/>
        </authorList>
    </citation>
    <scope>NUCLEOTIDE SEQUENCE [LARGE SCALE GENOMIC DNA]</scope>
    <source>
        <strain evidence="17">RS5460</strain>
    </source>
</reference>